<reference evidence="21 22" key="1">
    <citation type="journal article" date="2007" name="Appl. Environ. Microbiol.">
        <title>Genome sequence of the cellulolytic gliding bacterium Cytophaga hutchinsonii.</title>
        <authorList>
            <person name="Xie G."/>
            <person name="Bruce D.C."/>
            <person name="Challacombe J.F."/>
            <person name="Chertkov O."/>
            <person name="Detter J.C."/>
            <person name="Gilna P."/>
            <person name="Han C.S."/>
            <person name="Lucas S."/>
            <person name="Misra M."/>
            <person name="Myers G.L."/>
            <person name="Richardson P."/>
            <person name="Tapia R."/>
            <person name="Thayer N."/>
            <person name="Thompson L.S."/>
            <person name="Brettin T.S."/>
            <person name="Henrissat B."/>
            <person name="Wilson D.B."/>
            <person name="McBride M.J."/>
        </authorList>
    </citation>
    <scope>NUCLEOTIDE SEQUENCE [LARGE SCALE GENOMIC DNA]</scope>
    <source>
        <strain evidence="22">ATCC 33406 / DSM 1761 / CIP 103989 / NBRC 15051 / NCIMB 9469 / D465</strain>
    </source>
</reference>
<dbReference type="Proteomes" id="UP000001822">
    <property type="component" value="Chromosome"/>
</dbReference>
<dbReference type="GO" id="GO:0008658">
    <property type="term" value="F:penicillin binding"/>
    <property type="evidence" value="ECO:0007669"/>
    <property type="project" value="InterPro"/>
</dbReference>
<comment type="catalytic activity">
    <reaction evidence="16">
        <text>Preferential cleavage: (Ac)2-L-Lys-D-Ala-|-D-Ala. Also transpeptidation of peptidyl-alanyl moieties that are N-acyl substituents of D-alanine.</text>
        <dbReference type="EC" id="3.4.16.4"/>
    </reaction>
</comment>
<comment type="catalytic activity">
    <reaction evidence="17">
        <text>[GlcNAc-(1-&gt;4)-Mur2Ac(oyl-L-Ala-gamma-D-Glu-L-Lys-D-Ala-D-Ala)](n)-di-trans,octa-cis-undecaprenyl diphosphate + beta-D-GlcNAc-(1-&gt;4)-Mur2Ac(oyl-L-Ala-gamma-D-Glu-L-Lys-D-Ala-D-Ala)-di-trans,octa-cis-undecaprenyl diphosphate = [GlcNAc-(1-&gt;4)-Mur2Ac(oyl-L-Ala-gamma-D-Glu-L-Lys-D-Ala-D-Ala)](n+1)-di-trans,octa-cis-undecaprenyl diphosphate + di-trans,octa-cis-undecaprenyl diphosphate + H(+)</text>
        <dbReference type="Rhea" id="RHEA:23708"/>
        <dbReference type="Rhea" id="RHEA-COMP:9602"/>
        <dbReference type="Rhea" id="RHEA-COMP:9603"/>
        <dbReference type="ChEBI" id="CHEBI:15378"/>
        <dbReference type="ChEBI" id="CHEBI:58405"/>
        <dbReference type="ChEBI" id="CHEBI:60033"/>
        <dbReference type="ChEBI" id="CHEBI:78435"/>
        <dbReference type="EC" id="2.4.99.28"/>
    </reaction>
</comment>
<dbReference type="InterPro" id="IPR050396">
    <property type="entry name" value="Glycosyltr_51/Transpeptidase"/>
</dbReference>
<comment type="similarity">
    <text evidence="4">In the N-terminal section; belongs to the glycosyltransferase 51 family.</text>
</comment>
<feature type="transmembrane region" description="Helical" evidence="18">
    <location>
        <begin position="12"/>
        <end position="31"/>
    </location>
</feature>
<evidence type="ECO:0000256" key="4">
    <source>
        <dbReference type="ARBA" id="ARBA00007739"/>
    </source>
</evidence>
<feature type="domain" description="Penicillin-binding protein transpeptidase" evidence="19">
    <location>
        <begin position="418"/>
        <end position="657"/>
    </location>
</feature>
<keyword evidence="11" id="KW-0133">Cell shape</keyword>
<dbReference type="GO" id="GO:0008955">
    <property type="term" value="F:peptidoglycan glycosyltransferase activity"/>
    <property type="evidence" value="ECO:0007669"/>
    <property type="project" value="UniProtKB-EC"/>
</dbReference>
<keyword evidence="9" id="KW-0808">Transferase</keyword>
<dbReference type="GO" id="GO:0008360">
    <property type="term" value="P:regulation of cell shape"/>
    <property type="evidence" value="ECO:0007669"/>
    <property type="project" value="UniProtKB-KW"/>
</dbReference>
<evidence type="ECO:0000256" key="3">
    <source>
        <dbReference type="ARBA" id="ARBA00007090"/>
    </source>
</evidence>
<dbReference type="KEGG" id="chu:CHU_1888"/>
<proteinExistence type="inferred from homology"/>
<dbReference type="GO" id="GO:0006508">
    <property type="term" value="P:proteolysis"/>
    <property type="evidence" value="ECO:0007669"/>
    <property type="project" value="UniProtKB-KW"/>
</dbReference>
<dbReference type="GO" id="GO:0030288">
    <property type="term" value="C:outer membrane-bounded periplasmic space"/>
    <property type="evidence" value="ECO:0007669"/>
    <property type="project" value="TreeGrafter"/>
</dbReference>
<evidence type="ECO:0000259" key="20">
    <source>
        <dbReference type="Pfam" id="PF00912"/>
    </source>
</evidence>
<dbReference type="Gene3D" id="1.10.3810.10">
    <property type="entry name" value="Biosynthetic peptidoglycan transglycosylase-like"/>
    <property type="match status" value="1"/>
</dbReference>
<dbReference type="FunFam" id="1.10.3810.10:FF:000001">
    <property type="entry name" value="Penicillin-binding protein 1A"/>
    <property type="match status" value="1"/>
</dbReference>
<evidence type="ECO:0000256" key="8">
    <source>
        <dbReference type="ARBA" id="ARBA00022676"/>
    </source>
</evidence>
<gene>
    <name evidence="21" type="primary">mrcA</name>
    <name evidence="21" type="ordered locus">CHU_1888</name>
</gene>
<dbReference type="AlphaFoldDB" id="A0A6N4SS18"/>
<protein>
    <submittedName>
        <fullName evidence="21">Candidate bifunctional family GT51 b-glycosyltransferase/PBP transpeptidase, candidate murein polymerase, glycosyltransferase family 51 protein</fullName>
    </submittedName>
</protein>
<dbReference type="Pfam" id="PF00912">
    <property type="entry name" value="Transgly"/>
    <property type="match status" value="1"/>
</dbReference>
<evidence type="ECO:0000256" key="10">
    <source>
        <dbReference type="ARBA" id="ARBA00022801"/>
    </source>
</evidence>
<evidence type="ECO:0000313" key="21">
    <source>
        <dbReference type="EMBL" id="ABG59154.1"/>
    </source>
</evidence>
<name>A0A6N4SS18_CYTH3</name>
<dbReference type="PANTHER" id="PTHR32282">
    <property type="entry name" value="BINDING PROTEIN TRANSPEPTIDASE, PUTATIVE-RELATED"/>
    <property type="match status" value="1"/>
</dbReference>
<keyword evidence="13 18" id="KW-0472">Membrane</keyword>
<evidence type="ECO:0000256" key="13">
    <source>
        <dbReference type="ARBA" id="ARBA00023136"/>
    </source>
</evidence>
<evidence type="ECO:0000256" key="14">
    <source>
        <dbReference type="ARBA" id="ARBA00023268"/>
    </source>
</evidence>
<comment type="subcellular location">
    <subcellularLocation>
        <location evidence="1">Cell membrane</location>
    </subcellularLocation>
</comment>
<organism evidence="21 22">
    <name type="scientific">Cytophaga hutchinsonii (strain ATCC 33406 / DSM 1761 / CIP 103989 / NBRC 15051 / NCIMB 9469 / D465)</name>
    <dbReference type="NCBI Taxonomy" id="269798"/>
    <lineage>
        <taxon>Bacteria</taxon>
        <taxon>Pseudomonadati</taxon>
        <taxon>Bacteroidota</taxon>
        <taxon>Cytophagia</taxon>
        <taxon>Cytophagales</taxon>
        <taxon>Cytophagaceae</taxon>
        <taxon>Cytophaga</taxon>
    </lineage>
</organism>
<dbReference type="OrthoDB" id="9766909at2"/>
<keyword evidence="22" id="KW-1185">Reference proteome</keyword>
<comment type="similarity">
    <text evidence="3">In the C-terminal section; belongs to the transpeptidase family.</text>
</comment>
<keyword evidence="6" id="KW-0121">Carboxypeptidase</keyword>
<feature type="domain" description="Glycosyl transferase family 51" evidence="20">
    <location>
        <begin position="62"/>
        <end position="244"/>
    </location>
</feature>
<evidence type="ECO:0000259" key="19">
    <source>
        <dbReference type="Pfam" id="PF00905"/>
    </source>
</evidence>
<keyword evidence="14" id="KW-0511">Multifunctional enzyme</keyword>
<dbReference type="NCBIfam" id="TIGR02074">
    <property type="entry name" value="PBP_1a_fam"/>
    <property type="match status" value="1"/>
</dbReference>
<dbReference type="InterPro" id="IPR023346">
    <property type="entry name" value="Lysozyme-like_dom_sf"/>
</dbReference>
<evidence type="ECO:0000256" key="11">
    <source>
        <dbReference type="ARBA" id="ARBA00022960"/>
    </source>
</evidence>
<comment type="pathway">
    <text evidence="2">Cell wall biogenesis; peptidoglycan biosynthesis.</text>
</comment>
<evidence type="ECO:0000256" key="7">
    <source>
        <dbReference type="ARBA" id="ARBA00022670"/>
    </source>
</evidence>
<dbReference type="InterPro" id="IPR012338">
    <property type="entry name" value="Beta-lactam/transpept-like"/>
</dbReference>
<evidence type="ECO:0000256" key="18">
    <source>
        <dbReference type="SAM" id="Phobius"/>
    </source>
</evidence>
<dbReference type="InterPro" id="IPR001460">
    <property type="entry name" value="PCN-bd_Tpept"/>
</dbReference>
<evidence type="ECO:0000256" key="5">
    <source>
        <dbReference type="ARBA" id="ARBA00022475"/>
    </source>
</evidence>
<keyword evidence="5" id="KW-1003">Cell membrane</keyword>
<dbReference type="GO" id="GO:0009002">
    <property type="term" value="F:serine-type D-Ala-D-Ala carboxypeptidase activity"/>
    <property type="evidence" value="ECO:0007669"/>
    <property type="project" value="UniProtKB-EC"/>
</dbReference>
<keyword evidence="10" id="KW-0378">Hydrolase</keyword>
<sequence length="743" mass="83582">MKDYNKLVSWLWKGAAAMFAGIIFLLLLVYINPFNLFGSLPSIDVLENPESDQASVIYSSDGKVLGKFYNQINRTDVEYKDLPPVLINALIATEDSRFYDHSGVDVKGIVAIAPSLMIGRRRGSSTLTQQLAKNLFSLRRSEEYTGILDNTIVHKIKEWFIAIQLEKSYSKNEILLMYLNTVEFGNNSFGIRSAAKKYFGKNVHELQLNEAALLVGLLKGPSYYNPRKKPERAKNRRNTVLDQMVKYEYLSSAEAVIAQAKPLNLNFQDDGEAAGLAPHFRNYLKKVMFNWCKEHDMHLYEDGLKIYTTIDTRLQEVAEDAVKKHMSFLQKEFDKNWSKSDPWTKSDPDLVKKLAKTTSHYKELTAELDGNESLIMLEMKKKIPMQIFTWKGRVDTIMSPLDSIRHSLRMLRTGLFSMDPKTGYVRAWVGNIDYANYPFDHVLQGKRQAGSTFKPILYAYTMEEKGLTPDSKFPDAPISIPVPGGSPWTPNNSNGKFSNEEITLRQALARSVNSISAQLMNLVGPDSVVAFAKRMGIKSPLEPTPALCLGTGDVTLFEMVNAYSVFVNEGIWMQPQFLLRIEDKYGNVLEEFNTNSRQVINEETAYNMIELLKGSVEEAGGTSVDLRSKFNIHGDLGGKTGTTQESADGWFMGITPNLVTGVWVGGEKRVIRFSTMTYGQGARMALPVWAYYMQGVQKHSDAGYPASLFTKPDGNVNVTSDKVNILDDGMLPQDAAEDEVYDY</sequence>
<dbReference type="Gene3D" id="3.40.710.10">
    <property type="entry name" value="DD-peptidase/beta-lactamase superfamily"/>
    <property type="match status" value="2"/>
</dbReference>
<keyword evidence="15" id="KW-0961">Cell wall biogenesis/degradation</keyword>
<keyword evidence="7" id="KW-0645">Protease</keyword>
<dbReference type="GO" id="GO:0009252">
    <property type="term" value="P:peptidoglycan biosynthetic process"/>
    <property type="evidence" value="ECO:0007669"/>
    <property type="project" value="UniProtKB-KW"/>
</dbReference>
<evidence type="ECO:0000256" key="2">
    <source>
        <dbReference type="ARBA" id="ARBA00004752"/>
    </source>
</evidence>
<accession>A0A6N4SS18</accession>
<dbReference type="Pfam" id="PF00905">
    <property type="entry name" value="Transpeptidase"/>
    <property type="match status" value="1"/>
</dbReference>
<evidence type="ECO:0000313" key="22">
    <source>
        <dbReference type="Proteomes" id="UP000001822"/>
    </source>
</evidence>
<dbReference type="InterPro" id="IPR036950">
    <property type="entry name" value="PBP_transglycosylase"/>
</dbReference>
<evidence type="ECO:0000256" key="6">
    <source>
        <dbReference type="ARBA" id="ARBA00022645"/>
    </source>
</evidence>
<dbReference type="InterPro" id="IPR001264">
    <property type="entry name" value="Glyco_trans_51"/>
</dbReference>
<keyword evidence="18" id="KW-0812">Transmembrane</keyword>
<dbReference type="SUPFAM" id="SSF56601">
    <property type="entry name" value="beta-lactamase/transpeptidase-like"/>
    <property type="match status" value="1"/>
</dbReference>
<evidence type="ECO:0000256" key="15">
    <source>
        <dbReference type="ARBA" id="ARBA00023316"/>
    </source>
</evidence>
<evidence type="ECO:0000256" key="1">
    <source>
        <dbReference type="ARBA" id="ARBA00004236"/>
    </source>
</evidence>
<dbReference type="EMBL" id="CP000383">
    <property type="protein sequence ID" value="ABG59154.1"/>
    <property type="molecule type" value="Genomic_DNA"/>
</dbReference>
<dbReference type="RefSeq" id="WP_011585271.1">
    <property type="nucleotide sequence ID" value="NC_008255.1"/>
</dbReference>
<dbReference type="GO" id="GO:0005886">
    <property type="term" value="C:plasma membrane"/>
    <property type="evidence" value="ECO:0007669"/>
    <property type="project" value="UniProtKB-SubCell"/>
</dbReference>
<dbReference type="PANTHER" id="PTHR32282:SF11">
    <property type="entry name" value="PENICILLIN-BINDING PROTEIN 1B"/>
    <property type="match status" value="1"/>
</dbReference>
<keyword evidence="12" id="KW-0573">Peptidoglycan synthesis</keyword>
<keyword evidence="18" id="KW-1133">Transmembrane helix</keyword>
<evidence type="ECO:0000256" key="12">
    <source>
        <dbReference type="ARBA" id="ARBA00022984"/>
    </source>
</evidence>
<keyword evidence="8" id="KW-0328">Glycosyltransferase</keyword>
<evidence type="ECO:0000256" key="17">
    <source>
        <dbReference type="ARBA" id="ARBA00049902"/>
    </source>
</evidence>
<dbReference type="SUPFAM" id="SSF53955">
    <property type="entry name" value="Lysozyme-like"/>
    <property type="match status" value="1"/>
</dbReference>
<dbReference type="GO" id="GO:0071555">
    <property type="term" value="P:cell wall organization"/>
    <property type="evidence" value="ECO:0007669"/>
    <property type="project" value="UniProtKB-KW"/>
</dbReference>
<evidence type="ECO:0000256" key="9">
    <source>
        <dbReference type="ARBA" id="ARBA00022679"/>
    </source>
</evidence>
<evidence type="ECO:0000256" key="16">
    <source>
        <dbReference type="ARBA" id="ARBA00034000"/>
    </source>
</evidence>